<dbReference type="RefSeq" id="WP_189380640.1">
    <property type="nucleotide sequence ID" value="NZ_BMYI01000003.1"/>
</dbReference>
<keyword evidence="2 4" id="KW-1133">Transmembrane helix</keyword>
<feature type="transmembrane region" description="Helical" evidence="4">
    <location>
        <begin position="42"/>
        <end position="62"/>
    </location>
</feature>
<evidence type="ECO:0000256" key="1">
    <source>
        <dbReference type="ARBA" id="ARBA00022692"/>
    </source>
</evidence>
<keyword evidence="6" id="KW-1185">Reference proteome</keyword>
<feature type="transmembrane region" description="Helical" evidence="4">
    <location>
        <begin position="99"/>
        <end position="121"/>
    </location>
</feature>
<dbReference type="Gene3D" id="1.20.1250.20">
    <property type="entry name" value="MFS general substrate transporter like domains"/>
    <property type="match status" value="1"/>
</dbReference>
<feature type="transmembrane region" description="Helical" evidence="4">
    <location>
        <begin position="7"/>
        <end position="30"/>
    </location>
</feature>
<evidence type="ECO:0000256" key="3">
    <source>
        <dbReference type="ARBA" id="ARBA00023136"/>
    </source>
</evidence>
<keyword evidence="3 4" id="KW-0472">Membrane</keyword>
<evidence type="ECO:0000256" key="2">
    <source>
        <dbReference type="ARBA" id="ARBA00022989"/>
    </source>
</evidence>
<feature type="transmembrane region" description="Helical" evidence="4">
    <location>
        <begin position="246"/>
        <end position="267"/>
    </location>
</feature>
<evidence type="ECO:0000313" key="5">
    <source>
        <dbReference type="EMBL" id="GHC17647.1"/>
    </source>
</evidence>
<dbReference type="Proteomes" id="UP000658305">
    <property type="component" value="Unassembled WGS sequence"/>
</dbReference>
<feature type="transmembrane region" description="Helical" evidence="4">
    <location>
        <begin position="163"/>
        <end position="183"/>
    </location>
</feature>
<dbReference type="SUPFAM" id="SSF103473">
    <property type="entry name" value="MFS general substrate transporter"/>
    <property type="match status" value="1"/>
</dbReference>
<reference evidence="6" key="1">
    <citation type="journal article" date="2019" name="Int. J. Syst. Evol. Microbiol.">
        <title>The Global Catalogue of Microorganisms (GCM) 10K type strain sequencing project: providing services to taxonomists for standard genome sequencing and annotation.</title>
        <authorList>
            <consortium name="The Broad Institute Genomics Platform"/>
            <consortium name="The Broad Institute Genome Sequencing Center for Infectious Disease"/>
            <person name="Wu L."/>
            <person name="Ma J."/>
        </authorList>
    </citation>
    <scope>NUCLEOTIDE SEQUENCE [LARGE SCALE GENOMIC DNA]</scope>
    <source>
        <strain evidence="6">KCTC 23298</strain>
    </source>
</reference>
<dbReference type="EMBL" id="BMYI01000003">
    <property type="protein sequence ID" value="GHC17647.1"/>
    <property type="molecule type" value="Genomic_DNA"/>
</dbReference>
<dbReference type="InterPro" id="IPR036259">
    <property type="entry name" value="MFS_trans_sf"/>
</dbReference>
<accession>A0ABQ3FBU5</accession>
<dbReference type="InterPro" id="IPR011701">
    <property type="entry name" value="MFS"/>
</dbReference>
<evidence type="ECO:0000256" key="4">
    <source>
        <dbReference type="SAM" id="Phobius"/>
    </source>
</evidence>
<proteinExistence type="predicted"/>
<keyword evidence="1 4" id="KW-0812">Transmembrane</keyword>
<dbReference type="Pfam" id="PF07690">
    <property type="entry name" value="MFS_1"/>
    <property type="match status" value="1"/>
</dbReference>
<sequence length="325" mass="33347">MRGEGAAVWGLALGQTLTYAGLYYGFAALLPDLLAATGWSKHMLAAGPTLAFLVTAALTPFTGRLVDRGLGGEMLILLPILGALGLAGAGFAGTPALWLAGWAVVGLAQAGSLYDTCFAFITRRLGESARIAITRVTLVAGFASTLAFPLGHWLGAEFGGRGGLAALALVVAVGATPVNLWAVRRLRRLERAGTPRRGAADPGLLTAALRRPLFWLISALFGVSMLSHSMLITYALVIFADRGASATMAVLAASCIGPSQVAGRLILMLNEARVGNRMATLASLGAMALASAALWLAGAAPGLIFAFALLQGAGIGLTSRHICLP</sequence>
<name>A0ABQ3FBU5_9RHOB</name>
<comment type="caution">
    <text evidence="5">The sequence shown here is derived from an EMBL/GenBank/DDBJ whole genome shotgun (WGS) entry which is preliminary data.</text>
</comment>
<gene>
    <name evidence="5" type="ORF">GCM10007291_15240</name>
</gene>
<feature type="transmembrane region" description="Helical" evidence="4">
    <location>
        <begin position="133"/>
        <end position="151"/>
    </location>
</feature>
<evidence type="ECO:0000313" key="6">
    <source>
        <dbReference type="Proteomes" id="UP000658305"/>
    </source>
</evidence>
<feature type="transmembrane region" description="Helical" evidence="4">
    <location>
        <begin position="213"/>
        <end position="240"/>
    </location>
</feature>
<feature type="transmembrane region" description="Helical" evidence="4">
    <location>
        <begin position="74"/>
        <end position="93"/>
    </location>
</feature>
<protein>
    <submittedName>
        <fullName evidence="5">MFS transporter</fullName>
    </submittedName>
</protein>
<organism evidence="5 6">
    <name type="scientific">Gemmobacter nanjingensis</name>
    <dbReference type="NCBI Taxonomy" id="488454"/>
    <lineage>
        <taxon>Bacteria</taxon>
        <taxon>Pseudomonadati</taxon>
        <taxon>Pseudomonadota</taxon>
        <taxon>Alphaproteobacteria</taxon>
        <taxon>Rhodobacterales</taxon>
        <taxon>Paracoccaceae</taxon>
        <taxon>Gemmobacter</taxon>
    </lineage>
</organism>